<proteinExistence type="inferred from homology"/>
<dbReference type="Gene3D" id="3.40.390.10">
    <property type="entry name" value="Collagenase (Catalytic Domain)"/>
    <property type="match status" value="1"/>
</dbReference>
<dbReference type="OrthoDB" id="1428718at2759"/>
<evidence type="ECO:0000256" key="5">
    <source>
        <dbReference type="ARBA" id="ARBA00022801"/>
    </source>
</evidence>
<keyword evidence="4" id="KW-0732">Signal</keyword>
<comment type="similarity">
    <text evidence="1">Belongs to the peptidase M10A family. Matrix metalloproteinases (MMPs) subfamily.</text>
</comment>
<dbReference type="GO" id="GO:0008270">
    <property type="term" value="F:zinc ion binding"/>
    <property type="evidence" value="ECO:0007669"/>
    <property type="project" value="InterPro"/>
</dbReference>
<evidence type="ECO:0000256" key="8">
    <source>
        <dbReference type="ARBA" id="ARBA00023145"/>
    </source>
</evidence>
<evidence type="ECO:0000256" key="7">
    <source>
        <dbReference type="ARBA" id="ARBA00023049"/>
    </source>
</evidence>
<dbReference type="GO" id="GO:0030574">
    <property type="term" value="P:collagen catabolic process"/>
    <property type="evidence" value="ECO:0007669"/>
    <property type="project" value="TreeGrafter"/>
</dbReference>
<dbReference type="InterPro" id="IPR024079">
    <property type="entry name" value="MetalloPept_cat_dom_sf"/>
</dbReference>
<dbReference type="PANTHER" id="PTHR10201">
    <property type="entry name" value="MATRIX METALLOPROTEINASE"/>
    <property type="match status" value="1"/>
</dbReference>
<dbReference type="InterPro" id="IPR021158">
    <property type="entry name" value="Pept_M10A_Zn_BS"/>
</dbReference>
<dbReference type="Proteomes" id="UP000242715">
    <property type="component" value="Unassembled WGS sequence"/>
</dbReference>
<evidence type="ECO:0000313" key="12">
    <source>
        <dbReference type="Proteomes" id="UP000242715"/>
    </source>
</evidence>
<reference evidence="12" key="1">
    <citation type="journal article" date="2017" name="Front. Plant Sci.">
        <title>Climate Clever Clovers: New Paradigm to Reduce the Environmental Footprint of Ruminants by Breeding Low Methanogenic Forages Utilizing Haplotype Variation.</title>
        <authorList>
            <person name="Kaur P."/>
            <person name="Appels R."/>
            <person name="Bayer P.E."/>
            <person name="Keeble-Gagnere G."/>
            <person name="Wang J."/>
            <person name="Hirakawa H."/>
            <person name="Shirasawa K."/>
            <person name="Vercoe P."/>
            <person name="Stefanova K."/>
            <person name="Durmic Z."/>
            <person name="Nichols P."/>
            <person name="Revell C."/>
            <person name="Isobe S.N."/>
            <person name="Edwards D."/>
            <person name="Erskine W."/>
        </authorList>
    </citation>
    <scope>NUCLEOTIDE SEQUENCE [LARGE SCALE GENOMIC DNA]</scope>
    <source>
        <strain evidence="12">cv. Daliak</strain>
    </source>
</reference>
<keyword evidence="5" id="KW-0378">Hydrolase</keyword>
<dbReference type="EMBL" id="DF973334">
    <property type="protein sequence ID" value="GAU26388.1"/>
    <property type="molecule type" value="Genomic_DNA"/>
</dbReference>
<evidence type="ECO:0000259" key="10">
    <source>
        <dbReference type="SMART" id="SM00235"/>
    </source>
</evidence>
<dbReference type="Pfam" id="PF01471">
    <property type="entry name" value="PG_binding_1"/>
    <property type="match status" value="1"/>
</dbReference>
<feature type="binding site" description="in inhibited form" evidence="9">
    <location>
        <position position="58"/>
    </location>
    <ligand>
        <name>Zn(2+)</name>
        <dbReference type="ChEBI" id="CHEBI:29105"/>
        <label>2</label>
        <note>catalytic</note>
    </ligand>
</feature>
<keyword evidence="2" id="KW-0645">Protease</keyword>
<feature type="binding site" evidence="9">
    <location>
        <position position="217"/>
    </location>
    <ligand>
        <name>Zn(2+)</name>
        <dbReference type="ChEBI" id="CHEBI:29105"/>
        <label>2</label>
        <note>catalytic</note>
    </ligand>
</feature>
<keyword evidence="6 9" id="KW-0862">Zinc</keyword>
<dbReference type="GO" id="GO:0004222">
    <property type="term" value="F:metalloendopeptidase activity"/>
    <property type="evidence" value="ECO:0007669"/>
    <property type="project" value="InterPro"/>
</dbReference>
<evidence type="ECO:0000256" key="3">
    <source>
        <dbReference type="ARBA" id="ARBA00022723"/>
    </source>
</evidence>
<feature type="binding site" evidence="9">
    <location>
        <position position="199"/>
    </location>
    <ligand>
        <name>Zn(2+)</name>
        <dbReference type="ChEBI" id="CHEBI:29105"/>
        <label>2</label>
        <note>catalytic</note>
    </ligand>
</feature>
<evidence type="ECO:0000256" key="4">
    <source>
        <dbReference type="ARBA" id="ARBA00022729"/>
    </source>
</evidence>
<evidence type="ECO:0000256" key="1">
    <source>
        <dbReference type="ARBA" id="ARBA00009614"/>
    </source>
</evidence>
<feature type="domain" description="Peptidase metallopeptidase" evidence="10">
    <location>
        <begin position="79"/>
        <end position="242"/>
    </location>
</feature>
<dbReference type="InterPro" id="IPR001818">
    <property type="entry name" value="Pept_M10_metallopeptidase"/>
</dbReference>
<evidence type="ECO:0000256" key="6">
    <source>
        <dbReference type="ARBA" id="ARBA00022833"/>
    </source>
</evidence>
<dbReference type="GO" id="GO:0006508">
    <property type="term" value="P:proteolysis"/>
    <property type="evidence" value="ECO:0007669"/>
    <property type="project" value="UniProtKB-KW"/>
</dbReference>
<dbReference type="AlphaFoldDB" id="A0A2Z6M594"/>
<name>A0A2Z6M594_TRISU</name>
<evidence type="ECO:0000256" key="9">
    <source>
        <dbReference type="PIRSR" id="PIRSR621190-2"/>
    </source>
</evidence>
<dbReference type="SMART" id="SM00235">
    <property type="entry name" value="ZnMc"/>
    <property type="match status" value="1"/>
</dbReference>
<keyword evidence="12" id="KW-1185">Reference proteome</keyword>
<keyword evidence="9" id="KW-0106">Calcium</keyword>
<dbReference type="GO" id="GO:0030198">
    <property type="term" value="P:extracellular matrix organization"/>
    <property type="evidence" value="ECO:0007669"/>
    <property type="project" value="TreeGrafter"/>
</dbReference>
<organism evidence="11 12">
    <name type="scientific">Trifolium subterraneum</name>
    <name type="common">Subterranean clover</name>
    <dbReference type="NCBI Taxonomy" id="3900"/>
    <lineage>
        <taxon>Eukaryota</taxon>
        <taxon>Viridiplantae</taxon>
        <taxon>Streptophyta</taxon>
        <taxon>Embryophyta</taxon>
        <taxon>Tracheophyta</taxon>
        <taxon>Spermatophyta</taxon>
        <taxon>Magnoliopsida</taxon>
        <taxon>eudicotyledons</taxon>
        <taxon>Gunneridae</taxon>
        <taxon>Pentapetalae</taxon>
        <taxon>rosids</taxon>
        <taxon>fabids</taxon>
        <taxon>Fabales</taxon>
        <taxon>Fabaceae</taxon>
        <taxon>Papilionoideae</taxon>
        <taxon>50 kb inversion clade</taxon>
        <taxon>NPAAA clade</taxon>
        <taxon>Hologalegina</taxon>
        <taxon>IRL clade</taxon>
        <taxon>Trifolieae</taxon>
        <taxon>Trifolium</taxon>
    </lineage>
</organism>
<keyword evidence="3 9" id="KW-0479">Metal-binding</keyword>
<comment type="cofactor">
    <cofactor evidence="9">
        <name>Zn(2+)</name>
        <dbReference type="ChEBI" id="CHEBI:29105"/>
    </cofactor>
    <text evidence="9">Binds 2 Zn(2+) ions per subunit.</text>
</comment>
<dbReference type="GO" id="GO:0031012">
    <property type="term" value="C:extracellular matrix"/>
    <property type="evidence" value="ECO:0007669"/>
    <property type="project" value="InterPro"/>
</dbReference>
<evidence type="ECO:0000313" key="11">
    <source>
        <dbReference type="EMBL" id="GAU26388.1"/>
    </source>
</evidence>
<dbReference type="PRINTS" id="PR00138">
    <property type="entry name" value="MATRIXIN"/>
</dbReference>
<keyword evidence="7" id="KW-0482">Metalloprotease</keyword>
<dbReference type="PROSITE" id="PS00546">
    <property type="entry name" value="CYSTEINE_SWITCH"/>
    <property type="match status" value="1"/>
</dbReference>
<protein>
    <recommendedName>
        <fullName evidence="10">Peptidase metallopeptidase domain-containing protein</fullName>
    </recommendedName>
</protein>
<gene>
    <name evidence="11" type="ORF">TSUD_221150</name>
</gene>
<dbReference type="PANTHER" id="PTHR10201:SF259">
    <property type="entry name" value="MATRIXIN PROTEIN"/>
    <property type="match status" value="1"/>
</dbReference>
<feature type="binding site" evidence="9">
    <location>
        <position position="153"/>
    </location>
    <ligand>
        <name>Ca(2+)</name>
        <dbReference type="ChEBI" id="CHEBI:29108"/>
        <label>3</label>
    </ligand>
</feature>
<dbReference type="SUPFAM" id="SSF55486">
    <property type="entry name" value="Metalloproteases ('zincins'), catalytic domain"/>
    <property type="match status" value="1"/>
</dbReference>
<feature type="binding site" evidence="9">
    <location>
        <position position="209"/>
    </location>
    <ligand>
        <name>Zn(2+)</name>
        <dbReference type="ChEBI" id="CHEBI:29105"/>
        <label>2</label>
        <note>catalytic</note>
    </ligand>
</feature>
<accession>A0A2Z6M594</accession>
<evidence type="ECO:0000256" key="2">
    <source>
        <dbReference type="ARBA" id="ARBA00022670"/>
    </source>
</evidence>
<dbReference type="InterPro" id="IPR002477">
    <property type="entry name" value="Peptidoglycan-bd-like"/>
</dbReference>
<sequence>MKQYLFDFGYLQQAGPYDNSLDEETISAIKTYQKTFNLQDNGFLLNNQTLQQILLPRCGVPDINFEYGFSRTNYLSWPKGNKWLRKDTKLLTYGFAPESNVSSDMIEVFKNALMRWSTTTMVLNFTEATSYDVANIKIGFYISNEGVEDVVVGDSVIILQNSYTSGVIRLNASKYWLLPTDKYPSWEDDEFDLETGAMHQIGHLLGLDHSFETDSIMYPIINQRKVDISDSDIANTNQLYNDANYGNFGSSASSLVTSLFLGFAFLAMFN</sequence>
<dbReference type="InterPro" id="IPR021190">
    <property type="entry name" value="Pept_M10A"/>
</dbReference>
<feature type="binding site" evidence="9">
    <location>
        <position position="155"/>
    </location>
    <ligand>
        <name>Ca(2+)</name>
        <dbReference type="ChEBI" id="CHEBI:29108"/>
        <label>3</label>
    </ligand>
</feature>
<dbReference type="Pfam" id="PF00413">
    <property type="entry name" value="Peptidase_M10"/>
    <property type="match status" value="1"/>
</dbReference>
<keyword evidence="8" id="KW-0865">Zymogen</keyword>
<feature type="binding site" evidence="9">
    <location>
        <position position="203"/>
    </location>
    <ligand>
        <name>Zn(2+)</name>
        <dbReference type="ChEBI" id="CHEBI:29105"/>
        <label>2</label>
        <note>catalytic</note>
    </ligand>
</feature>
<comment type="cofactor">
    <cofactor evidence="9">
        <name>Ca(2+)</name>
        <dbReference type="ChEBI" id="CHEBI:29108"/>
    </cofactor>
    <text evidence="9">Can bind about 5 Ca(2+) ions per subunit.</text>
</comment>
<dbReference type="InterPro" id="IPR006026">
    <property type="entry name" value="Peptidase_Metallo"/>
</dbReference>